<proteinExistence type="predicted"/>
<dbReference type="InterPro" id="IPR021333">
    <property type="entry name" value="DUF2946"/>
</dbReference>
<name>Q2W7A3_PARM1</name>
<dbReference type="OrthoDB" id="7358162at2"/>
<dbReference type="KEGG" id="mag:amb1468"/>
<evidence type="ECO:0008006" key="3">
    <source>
        <dbReference type="Google" id="ProtNLM"/>
    </source>
</evidence>
<dbReference type="RefSeq" id="WP_011383878.1">
    <property type="nucleotide sequence ID" value="NC_007626.1"/>
</dbReference>
<keyword evidence="2" id="KW-1185">Reference proteome</keyword>
<accession>Q2W7A3</accession>
<dbReference type="HOGENOM" id="CLU_1925031_0_0_5"/>
<dbReference type="STRING" id="342108.amb1468"/>
<evidence type="ECO:0000313" key="2">
    <source>
        <dbReference type="Proteomes" id="UP000007058"/>
    </source>
</evidence>
<dbReference type="Pfam" id="PF11162">
    <property type="entry name" value="DUF2946"/>
    <property type="match status" value="1"/>
</dbReference>
<reference evidence="1 2" key="1">
    <citation type="journal article" date="2005" name="DNA Res.">
        <title>Complete genome sequence of the facultative anaerobic magnetotactic bacterium Magnetospirillum sp. strain AMB-1.</title>
        <authorList>
            <person name="Matsunaga T."/>
            <person name="Okamura Y."/>
            <person name="Fukuda Y."/>
            <person name="Wahyudi A.T."/>
            <person name="Murase Y."/>
            <person name="Takeyama H."/>
        </authorList>
    </citation>
    <scope>NUCLEOTIDE SEQUENCE [LARGE SCALE GENOMIC DNA]</scope>
    <source>
        <strain evidence="2">ATCC 700264 / AMB-1</strain>
    </source>
</reference>
<organism evidence="1 2">
    <name type="scientific">Paramagnetospirillum magneticum (strain ATCC 700264 / AMB-1)</name>
    <name type="common">Magnetospirillum magneticum</name>
    <dbReference type="NCBI Taxonomy" id="342108"/>
    <lineage>
        <taxon>Bacteria</taxon>
        <taxon>Pseudomonadati</taxon>
        <taxon>Pseudomonadota</taxon>
        <taxon>Alphaproteobacteria</taxon>
        <taxon>Rhodospirillales</taxon>
        <taxon>Magnetospirillaceae</taxon>
        <taxon>Paramagnetospirillum</taxon>
    </lineage>
</organism>
<evidence type="ECO:0000313" key="1">
    <source>
        <dbReference type="EMBL" id="BAE50272.1"/>
    </source>
</evidence>
<sequence length="131" mass="13328">MAFVPGKASVVAARRTCIRRLAAWAGVLALVLQILLPAGQAGAALSVDQELEASICHSGEAGGTPVSSKVVHDHCQYCQIHAGAKLLLAPLSWSAAPIPPTPVVVAAPVEGAIPGNPGHLPHPQRGPPSFS</sequence>
<dbReference type="AlphaFoldDB" id="Q2W7A3"/>
<dbReference type="Proteomes" id="UP000007058">
    <property type="component" value="Chromosome"/>
</dbReference>
<gene>
    <name evidence="1" type="ordered locus">amb1468</name>
</gene>
<dbReference type="EMBL" id="AP007255">
    <property type="protein sequence ID" value="BAE50272.1"/>
    <property type="molecule type" value="Genomic_DNA"/>
</dbReference>
<protein>
    <recommendedName>
        <fullName evidence="3">DUF2946 domain-containing protein</fullName>
    </recommendedName>
</protein>